<keyword evidence="2" id="KW-0808">Transferase</keyword>
<evidence type="ECO:0000259" key="8">
    <source>
        <dbReference type="PROSITE" id="PS50011"/>
    </source>
</evidence>
<gene>
    <name evidence="9" type="ORF">F0562_009087</name>
</gene>
<sequence length="328" mass="37738">MMETETSAILIFLYVRREEVLNGSSDKRTDDQFLAEVSTMGRTHHINLVQLYGFCFDKDLRSLVYEYMENSSLDRLLFNKDENIEWEKLYDIVIGTAKGVAYLHEDCQQRIIHYDIKPENILLDVEFCPKVADFGLAKLCNRETTHVTLTAGRGTPGYAAPDMWMPFPITHKCDVYSFGMLLFETLGRRRNLDVNLPDSQEWFPRWVWKKYEKGEFLDVMLICGIEDKEREKARRMAMTALWCVQYCAEMRPWMSAVVKTLEGGMQIPTPKNPFQHLMAGSLLPDLLAQAKKGLCSSHYESTRTSTVPSHPCSTPVMTKYDIEIAAAT</sequence>
<organism evidence="9 10">
    <name type="scientific">Nyssa sinensis</name>
    <dbReference type="NCBI Taxonomy" id="561372"/>
    <lineage>
        <taxon>Eukaryota</taxon>
        <taxon>Viridiplantae</taxon>
        <taxon>Streptophyta</taxon>
        <taxon>Embryophyta</taxon>
        <taxon>Tracheophyta</taxon>
        <taxon>Spermatophyta</taxon>
        <taxon>Magnoliopsida</taxon>
        <taxon>eudicotyledons</taxon>
        <taxon>Gunneridae</taxon>
        <taxon>Pentapetalae</taxon>
        <taxon>asterids</taxon>
        <taxon>Cornales</taxon>
        <taxon>Nyssaceae</taxon>
        <taxon>Nyssa</taxon>
    </lineage>
</organism>
<evidence type="ECO:0000256" key="4">
    <source>
        <dbReference type="ARBA" id="ARBA00022729"/>
    </source>
</evidence>
<keyword evidence="2" id="KW-0418">Kinase</keyword>
<evidence type="ECO:0000256" key="1">
    <source>
        <dbReference type="ARBA" id="ARBA00004479"/>
    </source>
</evidence>
<dbReference type="GO" id="GO:0016020">
    <property type="term" value="C:membrane"/>
    <property type="evidence" value="ECO:0007669"/>
    <property type="project" value="UniProtKB-SubCell"/>
</dbReference>
<dbReference type="Gene3D" id="1.10.510.10">
    <property type="entry name" value="Transferase(Phosphotransferase) domain 1"/>
    <property type="match status" value="1"/>
</dbReference>
<dbReference type="Pfam" id="PF07714">
    <property type="entry name" value="PK_Tyr_Ser-Thr"/>
    <property type="match status" value="1"/>
</dbReference>
<keyword evidence="2" id="KW-0723">Serine/threonine-protein kinase</keyword>
<dbReference type="InterPro" id="IPR000719">
    <property type="entry name" value="Prot_kinase_dom"/>
</dbReference>
<dbReference type="SUPFAM" id="SSF56112">
    <property type="entry name" value="Protein kinase-like (PK-like)"/>
    <property type="match status" value="1"/>
</dbReference>
<reference evidence="9 10" key="1">
    <citation type="submission" date="2019-09" db="EMBL/GenBank/DDBJ databases">
        <title>A chromosome-level genome assembly of the Chinese tupelo Nyssa sinensis.</title>
        <authorList>
            <person name="Yang X."/>
            <person name="Kang M."/>
            <person name="Yang Y."/>
            <person name="Xiong H."/>
            <person name="Wang M."/>
            <person name="Zhang Z."/>
            <person name="Wang Z."/>
            <person name="Wu H."/>
            <person name="Ma T."/>
            <person name="Liu J."/>
            <person name="Xi Z."/>
        </authorList>
    </citation>
    <scope>NUCLEOTIDE SEQUENCE [LARGE SCALE GENOMIC DNA]</scope>
    <source>
        <strain evidence="9">J267</strain>
        <tissue evidence="9">Leaf</tissue>
    </source>
</reference>
<dbReference type="PROSITE" id="PS00108">
    <property type="entry name" value="PROTEIN_KINASE_ST"/>
    <property type="match status" value="1"/>
</dbReference>
<keyword evidence="7" id="KW-0325">Glycoprotein</keyword>
<evidence type="ECO:0000313" key="9">
    <source>
        <dbReference type="EMBL" id="KAA8522751.1"/>
    </source>
</evidence>
<keyword evidence="3" id="KW-0812">Transmembrane</keyword>
<name>A0A5J5A066_9ASTE</name>
<keyword evidence="5" id="KW-1133">Transmembrane helix</keyword>
<proteinExistence type="predicted"/>
<comment type="subcellular location">
    <subcellularLocation>
        <location evidence="1">Membrane</location>
        <topology evidence="1">Single-pass type I membrane protein</topology>
    </subcellularLocation>
</comment>
<accession>A0A5J5A066</accession>
<dbReference type="Proteomes" id="UP000325577">
    <property type="component" value="Linkage Group LG4"/>
</dbReference>
<evidence type="ECO:0000256" key="6">
    <source>
        <dbReference type="ARBA" id="ARBA00023136"/>
    </source>
</evidence>
<dbReference type="PROSITE" id="PS50011">
    <property type="entry name" value="PROTEIN_KINASE_DOM"/>
    <property type="match status" value="1"/>
</dbReference>
<dbReference type="AlphaFoldDB" id="A0A5J5A066"/>
<evidence type="ECO:0000313" key="10">
    <source>
        <dbReference type="Proteomes" id="UP000325577"/>
    </source>
</evidence>
<evidence type="ECO:0000256" key="2">
    <source>
        <dbReference type="ARBA" id="ARBA00022527"/>
    </source>
</evidence>
<keyword evidence="10" id="KW-1185">Reference proteome</keyword>
<keyword evidence="4" id="KW-0732">Signal</keyword>
<dbReference type="InterPro" id="IPR011009">
    <property type="entry name" value="Kinase-like_dom_sf"/>
</dbReference>
<protein>
    <recommendedName>
        <fullName evidence="8">Protein kinase domain-containing protein</fullName>
    </recommendedName>
</protein>
<keyword evidence="6" id="KW-0472">Membrane</keyword>
<dbReference type="InterPro" id="IPR045874">
    <property type="entry name" value="LRK10/LRL21-25-like"/>
</dbReference>
<evidence type="ECO:0000256" key="5">
    <source>
        <dbReference type="ARBA" id="ARBA00022989"/>
    </source>
</evidence>
<dbReference type="SMART" id="SM00220">
    <property type="entry name" value="S_TKc"/>
    <property type="match status" value="1"/>
</dbReference>
<dbReference type="InterPro" id="IPR008271">
    <property type="entry name" value="Ser/Thr_kinase_AS"/>
</dbReference>
<dbReference type="GO" id="GO:0005524">
    <property type="term" value="F:ATP binding"/>
    <property type="evidence" value="ECO:0007669"/>
    <property type="project" value="InterPro"/>
</dbReference>
<dbReference type="PANTHER" id="PTHR27009">
    <property type="entry name" value="RUST RESISTANCE KINASE LR10-RELATED"/>
    <property type="match status" value="1"/>
</dbReference>
<evidence type="ECO:0000256" key="7">
    <source>
        <dbReference type="ARBA" id="ARBA00023180"/>
    </source>
</evidence>
<evidence type="ECO:0000256" key="3">
    <source>
        <dbReference type="ARBA" id="ARBA00022692"/>
    </source>
</evidence>
<dbReference type="InterPro" id="IPR001245">
    <property type="entry name" value="Ser-Thr/Tyr_kinase_cat_dom"/>
</dbReference>
<dbReference type="FunFam" id="1.10.510.10:FF:000537">
    <property type="entry name" value="Putative receptor-like protein kinase"/>
    <property type="match status" value="1"/>
</dbReference>
<feature type="domain" description="Protein kinase" evidence="8">
    <location>
        <begin position="1"/>
        <end position="275"/>
    </location>
</feature>
<dbReference type="OrthoDB" id="4062651at2759"/>
<dbReference type="Gene3D" id="3.30.200.20">
    <property type="entry name" value="Phosphorylase Kinase, domain 1"/>
    <property type="match status" value="1"/>
</dbReference>
<dbReference type="GO" id="GO:0004674">
    <property type="term" value="F:protein serine/threonine kinase activity"/>
    <property type="evidence" value="ECO:0007669"/>
    <property type="project" value="UniProtKB-KW"/>
</dbReference>
<dbReference type="EMBL" id="CM018047">
    <property type="protein sequence ID" value="KAA8522751.1"/>
    <property type="molecule type" value="Genomic_DNA"/>
</dbReference>